<evidence type="ECO:0000313" key="2">
    <source>
        <dbReference type="Proteomes" id="UP000575397"/>
    </source>
</evidence>
<protein>
    <submittedName>
        <fullName evidence="1">Uncharacterized protein</fullName>
    </submittedName>
</protein>
<organism evidence="1 2">
    <name type="scientific">Mobiluncus mulieris</name>
    <dbReference type="NCBI Taxonomy" id="2052"/>
    <lineage>
        <taxon>Bacteria</taxon>
        <taxon>Bacillati</taxon>
        <taxon>Actinomycetota</taxon>
        <taxon>Actinomycetes</taxon>
        <taxon>Actinomycetales</taxon>
        <taxon>Actinomycetaceae</taxon>
        <taxon>Mobiluncus</taxon>
    </lineage>
</organism>
<gene>
    <name evidence="1" type="ORF">HHJ77_05655</name>
</gene>
<dbReference type="EMBL" id="JABCUS010000010">
    <property type="protein sequence ID" value="NMX03419.1"/>
    <property type="molecule type" value="Genomic_DNA"/>
</dbReference>
<proteinExistence type="predicted"/>
<evidence type="ECO:0000313" key="1">
    <source>
        <dbReference type="EMBL" id="NMX03419.1"/>
    </source>
</evidence>
<dbReference type="Proteomes" id="UP000575397">
    <property type="component" value="Unassembled WGS sequence"/>
</dbReference>
<comment type="caution">
    <text evidence="1">The sequence shown here is derived from an EMBL/GenBank/DDBJ whole genome shotgun (WGS) entry which is preliminary data.</text>
</comment>
<dbReference type="RefSeq" id="WP_169762612.1">
    <property type="nucleotide sequence ID" value="NZ_VTAB01000012.1"/>
</dbReference>
<dbReference type="AlphaFoldDB" id="A0A7Y0YI36"/>
<accession>A0A7Y0YI36</accession>
<sequence>MLSQETTLRLQNENKDFEVSWVLFRFLYGGQFSDPVLIIVSDEVPDRLLDATSERGVELTGRGGFLNEFIKAVLEHGMRAELTDHLGDLPRTGCIAVRA</sequence>
<name>A0A7Y0YI36_9ACTO</name>
<reference evidence="1 2" key="1">
    <citation type="submission" date="2020-04" db="EMBL/GenBank/DDBJ databases">
        <title>Antimicrobial susceptibility and clonality of vaginal-derived multi-drug resistant Mobiluncus isolates in China.</title>
        <authorList>
            <person name="Zhang X."/>
        </authorList>
    </citation>
    <scope>NUCLEOTIDE SEQUENCE [LARGE SCALE GENOMIC DNA]</scope>
    <source>
        <strain evidence="1 2">12</strain>
    </source>
</reference>